<dbReference type="InterPro" id="IPR001806">
    <property type="entry name" value="Small_GTPase"/>
</dbReference>
<dbReference type="AlphaFoldDB" id="A0A9W9SJ40"/>
<dbReference type="GO" id="GO:0006606">
    <property type="term" value="P:protein import into nucleus"/>
    <property type="evidence" value="ECO:0007669"/>
    <property type="project" value="TreeGrafter"/>
</dbReference>
<dbReference type="RefSeq" id="XP_056483156.1">
    <property type="nucleotide sequence ID" value="XM_056637126.1"/>
</dbReference>
<gene>
    <name evidence="5" type="ORF">N7509_012489</name>
</gene>
<evidence type="ECO:0000256" key="2">
    <source>
        <dbReference type="ARBA" id="ARBA00022741"/>
    </source>
</evidence>
<organism evidence="5 6">
    <name type="scientific">Penicillium cosmopolitanum</name>
    <dbReference type="NCBI Taxonomy" id="1131564"/>
    <lineage>
        <taxon>Eukaryota</taxon>
        <taxon>Fungi</taxon>
        <taxon>Dikarya</taxon>
        <taxon>Ascomycota</taxon>
        <taxon>Pezizomycotina</taxon>
        <taxon>Eurotiomycetes</taxon>
        <taxon>Eurotiomycetidae</taxon>
        <taxon>Eurotiales</taxon>
        <taxon>Aspergillaceae</taxon>
        <taxon>Penicillium</taxon>
    </lineage>
</organism>
<proteinExistence type="predicted"/>
<dbReference type="SUPFAM" id="SSF52540">
    <property type="entry name" value="P-loop containing nucleoside triphosphate hydrolases"/>
    <property type="match status" value="1"/>
</dbReference>
<dbReference type="InterPro" id="IPR027417">
    <property type="entry name" value="P-loop_NTPase"/>
</dbReference>
<keyword evidence="2" id="KW-0547">Nucleotide-binding</keyword>
<evidence type="ECO:0000256" key="4">
    <source>
        <dbReference type="ARBA" id="ARBA00023134"/>
    </source>
</evidence>
<dbReference type="SMART" id="SM00175">
    <property type="entry name" value="RAB"/>
    <property type="match status" value="1"/>
</dbReference>
<keyword evidence="6" id="KW-1185">Reference proteome</keyword>
<dbReference type="PROSITE" id="PS51419">
    <property type="entry name" value="RAB"/>
    <property type="match status" value="1"/>
</dbReference>
<dbReference type="EMBL" id="JAPZBU010000011">
    <property type="protein sequence ID" value="KAJ5379370.1"/>
    <property type="molecule type" value="Genomic_DNA"/>
</dbReference>
<evidence type="ECO:0000313" key="5">
    <source>
        <dbReference type="EMBL" id="KAJ5379370.1"/>
    </source>
</evidence>
<dbReference type="Gene3D" id="3.40.50.300">
    <property type="entry name" value="P-loop containing nucleotide triphosphate hydrolases"/>
    <property type="match status" value="1"/>
</dbReference>
<dbReference type="GO" id="GO:0005634">
    <property type="term" value="C:nucleus"/>
    <property type="evidence" value="ECO:0007669"/>
    <property type="project" value="TreeGrafter"/>
</dbReference>
<name>A0A9W9SJ40_9EURO</name>
<dbReference type="GeneID" id="81376106"/>
<keyword evidence="1" id="KW-0813">Transport</keyword>
<evidence type="ECO:0000256" key="3">
    <source>
        <dbReference type="ARBA" id="ARBA00022927"/>
    </source>
</evidence>
<evidence type="ECO:0000313" key="6">
    <source>
        <dbReference type="Proteomes" id="UP001147747"/>
    </source>
</evidence>
<dbReference type="Pfam" id="PF00071">
    <property type="entry name" value="Ras"/>
    <property type="match status" value="1"/>
</dbReference>
<reference evidence="5" key="2">
    <citation type="journal article" date="2023" name="IMA Fungus">
        <title>Comparative genomic study of the Penicillium genus elucidates a diverse pangenome and 15 lateral gene transfer events.</title>
        <authorList>
            <person name="Petersen C."/>
            <person name="Sorensen T."/>
            <person name="Nielsen M.R."/>
            <person name="Sondergaard T.E."/>
            <person name="Sorensen J.L."/>
            <person name="Fitzpatrick D.A."/>
            <person name="Frisvad J.C."/>
            <person name="Nielsen K.L."/>
        </authorList>
    </citation>
    <scope>NUCLEOTIDE SEQUENCE</scope>
    <source>
        <strain evidence="5">IBT 29677</strain>
    </source>
</reference>
<dbReference type="InterPro" id="IPR002041">
    <property type="entry name" value="Ran_GTPase"/>
</dbReference>
<reference evidence="5" key="1">
    <citation type="submission" date="2022-12" db="EMBL/GenBank/DDBJ databases">
        <authorList>
            <person name="Petersen C."/>
        </authorList>
    </citation>
    <scope>NUCLEOTIDE SEQUENCE</scope>
    <source>
        <strain evidence="5">IBT 29677</strain>
    </source>
</reference>
<evidence type="ECO:0000256" key="1">
    <source>
        <dbReference type="ARBA" id="ARBA00022448"/>
    </source>
</evidence>
<dbReference type="PANTHER" id="PTHR24071:SF0">
    <property type="entry name" value="GTP-BINDING NUCLEAR PROTEIN RAN"/>
    <property type="match status" value="1"/>
</dbReference>
<dbReference type="GO" id="GO:0003924">
    <property type="term" value="F:GTPase activity"/>
    <property type="evidence" value="ECO:0007669"/>
    <property type="project" value="InterPro"/>
</dbReference>
<sequence length="193" mass="22151">MEPGNLEKPFKVTIVGDAGVGKSSYIKKQFSPDFNRDYLQTAGYEVFRWSRNMSAGRVNLELWDVSGSQSKLRDRQSWLRSSDAAIIMVDIAQPITFENALRWYEELLLANPSGLPVVVCTWKPTSKDKMLDVDPETLLWLGETEDVQFYDVASDISRFDQPLLCIVRKLMNDPDASFWFPYTLTDDDLEIHD</sequence>
<dbReference type="SMART" id="SM00176">
    <property type="entry name" value="RAN"/>
    <property type="match status" value="1"/>
</dbReference>
<accession>A0A9W9SJ40</accession>
<dbReference type="Proteomes" id="UP001147747">
    <property type="component" value="Unassembled WGS sequence"/>
</dbReference>
<protein>
    <submittedName>
        <fullName evidence="5">GTP-binding nuclear protein gsp1/Ran</fullName>
    </submittedName>
</protein>
<dbReference type="OrthoDB" id="48625at2759"/>
<dbReference type="PANTHER" id="PTHR24071">
    <property type="entry name" value="RAN GTPASE"/>
    <property type="match status" value="1"/>
</dbReference>
<comment type="caution">
    <text evidence="5">The sequence shown here is derived from an EMBL/GenBank/DDBJ whole genome shotgun (WGS) entry which is preliminary data.</text>
</comment>
<keyword evidence="4" id="KW-0342">GTP-binding</keyword>
<dbReference type="GO" id="GO:0005525">
    <property type="term" value="F:GTP binding"/>
    <property type="evidence" value="ECO:0007669"/>
    <property type="project" value="UniProtKB-KW"/>
</dbReference>
<keyword evidence="3" id="KW-0653">Protein transport</keyword>
<dbReference type="GO" id="GO:0000054">
    <property type="term" value="P:ribosomal subunit export from nucleus"/>
    <property type="evidence" value="ECO:0007669"/>
    <property type="project" value="TreeGrafter"/>
</dbReference>
<dbReference type="GO" id="GO:0005737">
    <property type="term" value="C:cytoplasm"/>
    <property type="evidence" value="ECO:0007669"/>
    <property type="project" value="TreeGrafter"/>
</dbReference>
<dbReference type="PRINTS" id="PR00449">
    <property type="entry name" value="RASTRNSFRMNG"/>
</dbReference>